<feature type="domain" description="F-box" evidence="1">
    <location>
        <begin position="1"/>
        <end position="47"/>
    </location>
</feature>
<name>A0A9P5ZM91_PLEER</name>
<gene>
    <name evidence="2" type="ORF">BDN71DRAFT_1531426</name>
</gene>
<dbReference type="InterPro" id="IPR001810">
    <property type="entry name" value="F-box_dom"/>
</dbReference>
<protein>
    <recommendedName>
        <fullName evidence="1">F-box domain-containing protein</fullName>
    </recommendedName>
</protein>
<accession>A0A9P5ZM91</accession>
<dbReference type="Proteomes" id="UP000807025">
    <property type="component" value="Unassembled WGS sequence"/>
</dbReference>
<dbReference type="Gene3D" id="2.130.10.10">
    <property type="entry name" value="YVTN repeat-like/Quinoprotein amine dehydrogenase"/>
    <property type="match status" value="1"/>
</dbReference>
<comment type="caution">
    <text evidence="2">The sequence shown here is derived from an EMBL/GenBank/DDBJ whole genome shotgun (WGS) entry which is preliminary data.</text>
</comment>
<dbReference type="SUPFAM" id="SSF69322">
    <property type="entry name" value="Tricorn protease domain 2"/>
    <property type="match status" value="1"/>
</dbReference>
<dbReference type="InterPro" id="IPR036047">
    <property type="entry name" value="F-box-like_dom_sf"/>
</dbReference>
<dbReference type="Pfam" id="PF00646">
    <property type="entry name" value="F-box"/>
    <property type="match status" value="1"/>
</dbReference>
<dbReference type="InterPro" id="IPR015943">
    <property type="entry name" value="WD40/YVTN_repeat-like_dom_sf"/>
</dbReference>
<evidence type="ECO:0000259" key="1">
    <source>
        <dbReference type="PROSITE" id="PS50181"/>
    </source>
</evidence>
<proteinExistence type="predicted"/>
<evidence type="ECO:0000313" key="3">
    <source>
        <dbReference type="Proteomes" id="UP000807025"/>
    </source>
</evidence>
<dbReference type="PROSITE" id="PS50181">
    <property type="entry name" value="FBOX"/>
    <property type="match status" value="1"/>
</dbReference>
<dbReference type="EMBL" id="MU154680">
    <property type="protein sequence ID" value="KAF9489180.1"/>
    <property type="molecule type" value="Genomic_DNA"/>
</dbReference>
<organism evidence="2 3">
    <name type="scientific">Pleurotus eryngii</name>
    <name type="common">Boletus of the steppes</name>
    <dbReference type="NCBI Taxonomy" id="5323"/>
    <lineage>
        <taxon>Eukaryota</taxon>
        <taxon>Fungi</taxon>
        <taxon>Dikarya</taxon>
        <taxon>Basidiomycota</taxon>
        <taxon>Agaricomycotina</taxon>
        <taxon>Agaricomycetes</taxon>
        <taxon>Agaricomycetidae</taxon>
        <taxon>Agaricales</taxon>
        <taxon>Pleurotineae</taxon>
        <taxon>Pleurotaceae</taxon>
        <taxon>Pleurotus</taxon>
    </lineage>
</organism>
<sequence length="555" mass="61919">MISDLPTELVLQILSHIPIETLNALCRTYRQFKNILDTQEGSIYRNAAVFHGFVPCGVVDYSNIYSRRSLFGVDSWKSFCKRRVLIAQSWLGRRPSRLHQHSSAAPNSKVHRFKVDERRGFIVSTSSEGSLNVTDLATGETLWALDKKLNYVRRFAHCEYGEGFVVFDRMDGSKEVWRLASEYDTSPPPTSALPDERQLDAYAQSASFYPSSRVLFRPWLLLQMPIHTRAYRFVYPSLLVSSTDQAFIFDVLTGARVQLIDDLQDVNNAHGGALGDIHYVDVDARHVFVCCESALKVFSRETGRWVLEIASDQVYYGDQQFKLVYTPPGEAHARSELVRCNTRKDIDTAVPAESQFDQFVAVHVSPCGSHMALLLSCSRLVVVPDFERIISGETTLRAAALDIQLGSMGFQSIYLTYEHGRIAVATARGVFIVQFALGPDGSHGSEITVHRVVRMARYHDLLYISCLQMTDTGLFVNCHLSPDPERDSIAFNRQLSLGSASNVHGESFAVITSHVISHLISYLSSRLVSDSTCSTLCAPSPPGSAGEWRSGRSCP</sequence>
<dbReference type="AlphaFoldDB" id="A0A9P5ZM91"/>
<dbReference type="SUPFAM" id="SSF81383">
    <property type="entry name" value="F-box domain"/>
    <property type="match status" value="1"/>
</dbReference>
<keyword evidence="3" id="KW-1185">Reference proteome</keyword>
<dbReference type="OrthoDB" id="550575at2759"/>
<reference evidence="2" key="1">
    <citation type="submission" date="2020-11" db="EMBL/GenBank/DDBJ databases">
        <authorList>
            <consortium name="DOE Joint Genome Institute"/>
            <person name="Ahrendt S."/>
            <person name="Riley R."/>
            <person name="Andreopoulos W."/>
            <person name="Labutti K."/>
            <person name="Pangilinan J."/>
            <person name="Ruiz-Duenas F.J."/>
            <person name="Barrasa J.M."/>
            <person name="Sanchez-Garcia M."/>
            <person name="Camarero S."/>
            <person name="Miyauchi S."/>
            <person name="Serrano A."/>
            <person name="Linde D."/>
            <person name="Babiker R."/>
            <person name="Drula E."/>
            <person name="Ayuso-Fernandez I."/>
            <person name="Pacheco R."/>
            <person name="Padilla G."/>
            <person name="Ferreira P."/>
            <person name="Barriuso J."/>
            <person name="Kellner H."/>
            <person name="Castanera R."/>
            <person name="Alfaro M."/>
            <person name="Ramirez L."/>
            <person name="Pisabarro A.G."/>
            <person name="Kuo A."/>
            <person name="Tritt A."/>
            <person name="Lipzen A."/>
            <person name="He G."/>
            <person name="Yan M."/>
            <person name="Ng V."/>
            <person name="Cullen D."/>
            <person name="Martin F."/>
            <person name="Rosso M.-N."/>
            <person name="Henrissat B."/>
            <person name="Hibbett D."/>
            <person name="Martinez A.T."/>
            <person name="Grigoriev I.V."/>
        </authorList>
    </citation>
    <scope>NUCLEOTIDE SEQUENCE</scope>
    <source>
        <strain evidence="2">ATCC 90797</strain>
    </source>
</reference>
<evidence type="ECO:0000313" key="2">
    <source>
        <dbReference type="EMBL" id="KAF9489180.1"/>
    </source>
</evidence>